<dbReference type="PANTHER" id="PTHR47165:SF4">
    <property type="entry name" value="OS03G0429900 PROTEIN"/>
    <property type="match status" value="1"/>
</dbReference>
<proteinExistence type="predicted"/>
<organism evidence="5 6">
    <name type="scientific">Turnera subulata</name>
    <dbReference type="NCBI Taxonomy" id="218843"/>
    <lineage>
        <taxon>Eukaryota</taxon>
        <taxon>Viridiplantae</taxon>
        <taxon>Streptophyta</taxon>
        <taxon>Embryophyta</taxon>
        <taxon>Tracheophyta</taxon>
        <taxon>Spermatophyta</taxon>
        <taxon>Magnoliopsida</taxon>
        <taxon>eudicotyledons</taxon>
        <taxon>Gunneridae</taxon>
        <taxon>Pentapetalae</taxon>
        <taxon>rosids</taxon>
        <taxon>fabids</taxon>
        <taxon>Malpighiales</taxon>
        <taxon>Passifloraceae</taxon>
        <taxon>Turnera</taxon>
    </lineage>
</organism>
<evidence type="ECO:0000313" key="5">
    <source>
        <dbReference type="EMBL" id="KAJ4827753.1"/>
    </source>
</evidence>
<dbReference type="Gene3D" id="2.40.50.140">
    <property type="entry name" value="Nucleic acid-binding proteins"/>
    <property type="match status" value="3"/>
</dbReference>
<gene>
    <name evidence="5" type="ORF">Tsubulata_019605</name>
</gene>
<dbReference type="PANTHER" id="PTHR47165">
    <property type="entry name" value="OS03G0429900 PROTEIN"/>
    <property type="match status" value="1"/>
</dbReference>
<dbReference type="Proteomes" id="UP001141552">
    <property type="component" value="Unassembled WGS sequence"/>
</dbReference>
<evidence type="ECO:0000256" key="1">
    <source>
        <dbReference type="ARBA" id="ARBA00023125"/>
    </source>
</evidence>
<reference evidence="5" key="2">
    <citation type="journal article" date="2023" name="Plants (Basel)">
        <title>Annotation of the Turnera subulata (Passifloraceae) Draft Genome Reveals the S-Locus Evolved after the Divergence of Turneroideae from Passifloroideae in a Stepwise Manner.</title>
        <authorList>
            <person name="Henning P.M."/>
            <person name="Roalson E.H."/>
            <person name="Mir W."/>
            <person name="McCubbin A.G."/>
            <person name="Shore J.S."/>
        </authorList>
    </citation>
    <scope>NUCLEOTIDE SEQUENCE</scope>
    <source>
        <strain evidence="5">F60SS</strain>
    </source>
</reference>
<dbReference type="OrthoDB" id="1752136at2759"/>
<dbReference type="EMBL" id="JAKUCV010006338">
    <property type="protein sequence ID" value="KAJ4827753.1"/>
    <property type="molecule type" value="Genomic_DNA"/>
</dbReference>
<evidence type="ECO:0000259" key="3">
    <source>
        <dbReference type="Pfam" id="PF02721"/>
    </source>
</evidence>
<reference evidence="5" key="1">
    <citation type="submission" date="2022-02" db="EMBL/GenBank/DDBJ databases">
        <authorList>
            <person name="Henning P.M."/>
            <person name="McCubbin A.G."/>
            <person name="Shore J.S."/>
        </authorList>
    </citation>
    <scope>NUCLEOTIDE SEQUENCE</scope>
    <source>
        <strain evidence="5">F60SS</strain>
        <tissue evidence="5">Leaves</tissue>
    </source>
</reference>
<feature type="domain" description="Replication protein A OB" evidence="4">
    <location>
        <begin position="134"/>
        <end position="225"/>
    </location>
</feature>
<feature type="region of interest" description="Disordered" evidence="2">
    <location>
        <begin position="446"/>
        <end position="521"/>
    </location>
</feature>
<evidence type="ECO:0000313" key="6">
    <source>
        <dbReference type="Proteomes" id="UP001141552"/>
    </source>
</evidence>
<feature type="compositionally biased region" description="Acidic residues" evidence="2">
    <location>
        <begin position="490"/>
        <end position="503"/>
    </location>
</feature>
<name>A0A9Q0FA80_9ROSI</name>
<dbReference type="GO" id="GO:0003677">
    <property type="term" value="F:DNA binding"/>
    <property type="evidence" value="ECO:0007669"/>
    <property type="project" value="UniProtKB-KW"/>
</dbReference>
<accession>A0A9Q0FA80</accession>
<keyword evidence="1" id="KW-0238">DNA-binding</keyword>
<comment type="caution">
    <text evidence="5">The sequence shown here is derived from an EMBL/GenBank/DDBJ whole genome shotgun (WGS) entry which is preliminary data.</text>
</comment>
<sequence length="536" mass="61766">MEITPVNMIRPYTEAGKIVVRLCRIWKTKDRENDESISSIDCVFVDNQGNGIHATMQPWLEAVLMPQLNPGSIYEIEHYYPVSNSLKNAIVRHPARLDLRRKTRIREIGYSGPEIPLHFFSFIDYENITATAGNENPLTDLIGYLDGMQEIEKQPCRGNRIQDKREFILLDERRNRARVTFWGKHARLFDLQALESQDLPLIVVFTSLKAVEYRGGNIPTLNATESTMVFYNPDIPQLAPYRQVFSSSTAQIKILPPSPASNKGINRIHQLQRKTIEELLLLDPATHQHERYTCKARILDVNLANGWFYEACHICFKQLDVSSEVKTCQKCGVIKGLPLPCYKIHFIVEDDVEQAIFILMGTAAERVLKTTCYSLFYEHQKTNPKVLPEEIAKFIGTEKIFEVRFGQPKLSYSRYDLLVSSIFEIETESTMSISIPPQENICKPTLAESSKDPSSMTYQKQHQHLQDESKLKRKLTFTASEEEKKHASEQEYDQLDEDVEGDDSDHIPLNTLKQKHEPKRSKSRYCTTYNFRVLII</sequence>
<dbReference type="Pfam" id="PF02721">
    <property type="entry name" value="DUF223"/>
    <property type="match status" value="1"/>
</dbReference>
<evidence type="ECO:0000256" key="2">
    <source>
        <dbReference type="SAM" id="MobiDB-lite"/>
    </source>
</evidence>
<dbReference type="SUPFAM" id="SSF50249">
    <property type="entry name" value="Nucleic acid-binding proteins"/>
    <property type="match status" value="3"/>
</dbReference>
<dbReference type="InterPro" id="IPR012340">
    <property type="entry name" value="NA-bd_OB-fold"/>
</dbReference>
<dbReference type="InterPro" id="IPR031657">
    <property type="entry name" value="REPA_OB_2"/>
</dbReference>
<keyword evidence="6" id="KW-1185">Reference proteome</keyword>
<dbReference type="CDD" id="cd04481">
    <property type="entry name" value="RPA1_DBD_B_like"/>
    <property type="match status" value="1"/>
</dbReference>
<dbReference type="InterPro" id="IPR003871">
    <property type="entry name" value="RFA1B/D_OB_1st"/>
</dbReference>
<evidence type="ECO:0008006" key="7">
    <source>
        <dbReference type="Google" id="ProtNLM"/>
    </source>
</evidence>
<dbReference type="Pfam" id="PF16900">
    <property type="entry name" value="REPA_OB_2"/>
    <property type="match status" value="1"/>
</dbReference>
<protein>
    <recommendedName>
        <fullName evidence="7">Replication factor A C-terminal domain-containing protein</fullName>
    </recommendedName>
</protein>
<dbReference type="AlphaFoldDB" id="A0A9Q0FA80"/>
<evidence type="ECO:0000259" key="4">
    <source>
        <dbReference type="Pfam" id="PF16900"/>
    </source>
</evidence>
<feature type="domain" description="Replication protein A 70 kDa DNA-binding subunit B/D first OB fold" evidence="3">
    <location>
        <begin position="4"/>
        <end position="86"/>
    </location>
</feature>